<sequence>MKQFTKAAIRTQPKDVLGWATAYFMALHKGEEPPVKERYEMPKATQKTDSGLTIGLLKVLNRQLRDKDKVTADIIEGKWKALDLPKEQFDELLKIGDLHGSFEWEKFLALAASALAENIQIAITNLCETVTDDLEGGPSRISIEKFEFFYTYLAALDEEIQPDYVSDVLKHYKSVASHHDGYIQPSFFQVTESPSLYPKK</sequence>
<reference evidence="6" key="1">
    <citation type="submission" date="2021-01" db="EMBL/GenBank/DDBJ databases">
        <authorList>
            <person name="Li R."/>
            <person name="Bekaert M."/>
        </authorList>
    </citation>
    <scope>NUCLEOTIDE SEQUENCE</scope>
    <source>
        <strain evidence="6">Farmed</strain>
    </source>
</reference>
<dbReference type="AlphaFoldDB" id="A0A812BJ08"/>
<dbReference type="Proteomes" id="UP000597762">
    <property type="component" value="Unassembled WGS sequence"/>
</dbReference>
<protein>
    <submittedName>
        <fullName evidence="6">Ropporin-1-like protein</fullName>
    </submittedName>
</protein>
<dbReference type="Gene3D" id="1.20.890.10">
    <property type="entry name" value="cAMP-dependent protein kinase regulatory subunit, dimerization-anchoring domain"/>
    <property type="match status" value="1"/>
</dbReference>
<dbReference type="PANTHER" id="PTHR14952">
    <property type="entry name" value="ROPPORIN-1-LIKE PROTEIN"/>
    <property type="match status" value="1"/>
</dbReference>
<proteinExistence type="inferred from homology"/>
<evidence type="ECO:0000313" key="7">
    <source>
        <dbReference type="Proteomes" id="UP000597762"/>
    </source>
</evidence>
<comment type="similarity">
    <text evidence="5">Belongs to the ropporin family.</text>
</comment>
<comment type="caution">
    <text evidence="6">The sequence shown here is derived from an EMBL/GenBank/DDBJ whole genome shotgun (WGS) entry which is preliminary data.</text>
</comment>
<dbReference type="EMBL" id="CAHIKZ030000628">
    <property type="protein sequence ID" value="CAE1230077.1"/>
    <property type="molecule type" value="Genomic_DNA"/>
</dbReference>
<evidence type="ECO:0000256" key="3">
    <source>
        <dbReference type="ARBA" id="ARBA00023069"/>
    </source>
</evidence>
<dbReference type="SUPFAM" id="SSF47391">
    <property type="entry name" value="Dimerization-anchoring domain of cAMP-dependent PK regulatory subunit"/>
    <property type="match status" value="1"/>
</dbReference>
<keyword evidence="4" id="KW-0966">Cell projection</keyword>
<organism evidence="6 7">
    <name type="scientific">Acanthosepion pharaonis</name>
    <name type="common">Pharaoh cuttlefish</name>
    <name type="synonym">Sepia pharaonis</name>
    <dbReference type="NCBI Taxonomy" id="158019"/>
    <lineage>
        <taxon>Eukaryota</taxon>
        <taxon>Metazoa</taxon>
        <taxon>Spiralia</taxon>
        <taxon>Lophotrochozoa</taxon>
        <taxon>Mollusca</taxon>
        <taxon>Cephalopoda</taxon>
        <taxon>Coleoidea</taxon>
        <taxon>Decapodiformes</taxon>
        <taxon>Sepiida</taxon>
        <taxon>Sepiina</taxon>
        <taxon>Sepiidae</taxon>
        <taxon>Acanthosepion</taxon>
    </lineage>
</organism>
<dbReference type="PANTHER" id="PTHR14952:SF9">
    <property type="entry name" value="EF-HAND DOMAIN-CONTAINING PROTEIN"/>
    <property type="match status" value="1"/>
</dbReference>
<name>A0A812BJ08_ACAPH</name>
<gene>
    <name evidence="6" type="ORF">SPHA_17555</name>
</gene>
<dbReference type="OrthoDB" id="10067602at2759"/>
<keyword evidence="2" id="KW-0282">Flagellum</keyword>
<evidence type="ECO:0000256" key="4">
    <source>
        <dbReference type="ARBA" id="ARBA00023273"/>
    </source>
</evidence>
<evidence type="ECO:0000313" key="6">
    <source>
        <dbReference type="EMBL" id="CAE1230077.1"/>
    </source>
</evidence>
<comment type="subcellular location">
    <subcellularLocation>
        <location evidence="1">Cell projection</location>
        <location evidence="1">Cilium</location>
        <location evidence="1">Flagellum</location>
    </subcellularLocation>
</comment>
<evidence type="ECO:0000256" key="2">
    <source>
        <dbReference type="ARBA" id="ARBA00022846"/>
    </source>
</evidence>
<keyword evidence="7" id="KW-1185">Reference proteome</keyword>
<dbReference type="GO" id="GO:0031514">
    <property type="term" value="C:motile cilium"/>
    <property type="evidence" value="ECO:0007669"/>
    <property type="project" value="UniProtKB-SubCell"/>
</dbReference>
<evidence type="ECO:0000256" key="1">
    <source>
        <dbReference type="ARBA" id="ARBA00004230"/>
    </source>
</evidence>
<evidence type="ECO:0000256" key="5">
    <source>
        <dbReference type="ARBA" id="ARBA00035651"/>
    </source>
</evidence>
<accession>A0A812BJ08</accession>
<keyword evidence="3" id="KW-0969">Cilium</keyword>